<evidence type="ECO:0000256" key="1">
    <source>
        <dbReference type="SAM" id="MobiDB-lite"/>
    </source>
</evidence>
<feature type="region of interest" description="Disordered" evidence="1">
    <location>
        <begin position="287"/>
        <end position="312"/>
    </location>
</feature>
<protein>
    <recommendedName>
        <fullName evidence="4">WD40 repeat-like protein</fullName>
    </recommendedName>
</protein>
<dbReference type="HOGENOM" id="CLU_025074_0_0_1"/>
<dbReference type="Gene3D" id="2.130.10.10">
    <property type="entry name" value="YVTN repeat-like/Quinoprotein amine dehydrogenase"/>
    <property type="match status" value="1"/>
</dbReference>
<dbReference type="SUPFAM" id="SSF50978">
    <property type="entry name" value="WD40 repeat-like"/>
    <property type="match status" value="1"/>
</dbReference>
<evidence type="ECO:0008006" key="4">
    <source>
        <dbReference type="Google" id="ProtNLM"/>
    </source>
</evidence>
<dbReference type="SMART" id="SM00320">
    <property type="entry name" value="WD40"/>
    <property type="match status" value="2"/>
</dbReference>
<dbReference type="OrthoDB" id="548949at2759"/>
<dbReference type="InterPro" id="IPR015943">
    <property type="entry name" value="WD40/YVTN_repeat-like_dom_sf"/>
</dbReference>
<evidence type="ECO:0000313" key="3">
    <source>
        <dbReference type="Proteomes" id="UP000053263"/>
    </source>
</evidence>
<dbReference type="InterPro" id="IPR001680">
    <property type="entry name" value="WD40_rpt"/>
</dbReference>
<dbReference type="EMBL" id="KN832571">
    <property type="protein sequence ID" value="KII84429.1"/>
    <property type="molecule type" value="Genomic_DNA"/>
</dbReference>
<reference evidence="2 3" key="1">
    <citation type="submission" date="2014-06" db="EMBL/GenBank/DDBJ databases">
        <title>Evolutionary Origins and Diversification of the Mycorrhizal Mutualists.</title>
        <authorList>
            <consortium name="DOE Joint Genome Institute"/>
            <consortium name="Mycorrhizal Genomics Consortium"/>
            <person name="Kohler A."/>
            <person name="Kuo A."/>
            <person name="Nagy L.G."/>
            <person name="Floudas D."/>
            <person name="Copeland A."/>
            <person name="Barry K.W."/>
            <person name="Cichocki N."/>
            <person name="Veneault-Fourrey C."/>
            <person name="LaButti K."/>
            <person name="Lindquist E.A."/>
            <person name="Lipzen A."/>
            <person name="Lundell T."/>
            <person name="Morin E."/>
            <person name="Murat C."/>
            <person name="Riley R."/>
            <person name="Ohm R."/>
            <person name="Sun H."/>
            <person name="Tunlid A."/>
            <person name="Henrissat B."/>
            <person name="Grigoriev I.V."/>
            <person name="Hibbett D.S."/>
            <person name="Martin F."/>
        </authorList>
    </citation>
    <scope>NUCLEOTIDE SEQUENCE [LARGE SCALE GENOMIC DNA]</scope>
    <source>
        <strain evidence="2 3">FD-325 SS-3</strain>
    </source>
</reference>
<proteinExistence type="predicted"/>
<sequence>MSNIQVSSDVLAALARLEHDFEEYDGDDEAREDDNENRNPVFKSFLKDTCELVRTAEAANASNLKIIVERADQFINQLIAYAYGEADLFENVPSFAHTEDDRAPLIDDRQTKEGVFSHGFLTQVQPLLKMLMEDGFMDPSRGLPKTADPWDPAQKPHPNSTPMARFRKDPPTLSATADTPLANIIYQARAQVLSDSIASPIQMAISSGKGSCLALLGMGGWKNRSPLLSYYLLDNDDPTSQEFPESLSADVGLTDVARYCELFEEQKLIFVADTKRIKSYAWGPVSGEAGTSDDKPYEEGLPTHTLDSRGHTGPLKVLRNERIVRAGKGSAAVWNVKDLDTHGAKGKKRIGGKISTEDTWRDDPEDIENSKGNAAATQIAFADPQFTPSTWHAHPTAPASMICASEPRETSNYACVVVDLDDGGKTSGRYLGHGGTIDCFSTSEADPNNFLTACSDGVVRLYDTRHPLPVLSLNLESEDCGAALLVHPDGIPTVFTGCGKGEQIKLWDIRARTAVYELATGNNAVNALAWDSRHNTLYAATECSYMGRMGNNYGYREAKIPERLNPDDYDEDYTCWPARAYHAEDHFGHFFDAGEHRIYRYAFSANADTDVVPPYGQASMDDESGFF</sequence>
<accession>A0A0C9T500</accession>
<feature type="region of interest" description="Disordered" evidence="1">
    <location>
        <begin position="142"/>
        <end position="171"/>
    </location>
</feature>
<dbReference type="Proteomes" id="UP000053263">
    <property type="component" value="Unassembled WGS sequence"/>
</dbReference>
<dbReference type="InterPro" id="IPR036322">
    <property type="entry name" value="WD40_repeat_dom_sf"/>
</dbReference>
<organism evidence="2 3">
    <name type="scientific">Plicaturopsis crispa FD-325 SS-3</name>
    <dbReference type="NCBI Taxonomy" id="944288"/>
    <lineage>
        <taxon>Eukaryota</taxon>
        <taxon>Fungi</taxon>
        <taxon>Dikarya</taxon>
        <taxon>Basidiomycota</taxon>
        <taxon>Agaricomycotina</taxon>
        <taxon>Agaricomycetes</taxon>
        <taxon>Agaricomycetidae</taxon>
        <taxon>Amylocorticiales</taxon>
        <taxon>Amylocorticiaceae</taxon>
        <taxon>Plicatura</taxon>
        <taxon>Plicaturopsis crispa</taxon>
    </lineage>
</organism>
<dbReference type="AlphaFoldDB" id="A0A0C9T500"/>
<keyword evidence="3" id="KW-1185">Reference proteome</keyword>
<evidence type="ECO:0000313" key="2">
    <source>
        <dbReference type="EMBL" id="KII84429.1"/>
    </source>
</evidence>
<gene>
    <name evidence="2" type="ORF">PLICRDRAFT_46338</name>
</gene>
<name>A0A0C9T500_PLICR</name>